<reference evidence="5" key="1">
    <citation type="submission" date="2023-06" db="EMBL/GenBank/DDBJ databases">
        <title>Robiginitalea aurantiacus sp. nov. and Algoriphagus sediminis sp. nov., isolated from coastal sediment.</title>
        <authorList>
            <person name="Zhou Z.Y."/>
            <person name="An J."/>
            <person name="Jia Y.W."/>
            <person name="Du Z.J."/>
        </authorList>
    </citation>
    <scope>NUCLEOTIDE SEQUENCE</scope>
    <source>
        <strain evidence="5">C2-7</strain>
    </source>
</reference>
<sequence length="536" mass="61850">MKKVLISVLILFPTFLSLGQDTLFMDRHEFDSPVQNVFDAEGQIYLKTTVSLYQLQGQNWKKIDQGFDKRYIFYDENFYESDFIPDKDLFDISSMEELIPQRGKFIATAARKGSRFFVASGSMLFEYEIREHYTKSYHNKSIRDIYLNDSLRVISTYSGIYVNDSILLKSPNYSNGPLTNIDSTFYLTWDEISIFFPPDSTRLIQNSTNLFSGKARKIMKWKKNLYTLHTRAFSKVLDEFELLPIHQGLEYLDLEVFQDKLTFSTAEGFLLTWDEMRLDTLAALSTKITDLYPAEDRLFLSTNTGLFVWDHKSQSISQIAEIPNVVMTSLDDFNNLWISTEGGLYILTNESQDLIPVISNVEFNREALLLKDGYLYVGAVDGLYQLNTYEIQKSFIPQELNKLNLAKSGIDSQTFWFILFLSMGLVLGFGYWYLRTKNKSIRQNLPANPNPWTLDNLETLIQESNIQTVESLASALNTNTVQLNRKFKKLGTTPGKFLKKVRIKKAKKLLKEGVSLEVISEKMGYSINLLKKELNI</sequence>
<gene>
    <name evidence="5" type="ORF">QVH07_17565</name>
</gene>
<protein>
    <submittedName>
        <fullName evidence="5">Helix-turn-helix domain-containing protein</fullName>
    </submittedName>
</protein>
<dbReference type="RefSeq" id="WP_290003121.1">
    <property type="nucleotide sequence ID" value="NZ_JAUEPH010000012.1"/>
</dbReference>
<feature type="chain" id="PRO_5046155800" evidence="3">
    <location>
        <begin position="20"/>
        <end position="536"/>
    </location>
</feature>
<evidence type="ECO:0000259" key="4">
    <source>
        <dbReference type="PROSITE" id="PS01124"/>
    </source>
</evidence>
<comment type="caution">
    <text evidence="5">The sequence shown here is derived from an EMBL/GenBank/DDBJ whole genome shotgun (WGS) entry which is preliminary data.</text>
</comment>
<keyword evidence="3" id="KW-0732">Signal</keyword>
<dbReference type="InterPro" id="IPR015943">
    <property type="entry name" value="WD40/YVTN_repeat-like_dom_sf"/>
</dbReference>
<evidence type="ECO:0000256" key="2">
    <source>
        <dbReference type="SAM" id="Phobius"/>
    </source>
</evidence>
<keyword evidence="2" id="KW-1133">Transmembrane helix</keyword>
<feature type="signal peptide" evidence="3">
    <location>
        <begin position="1"/>
        <end position="19"/>
    </location>
</feature>
<keyword evidence="2" id="KW-0812">Transmembrane</keyword>
<feature type="transmembrane region" description="Helical" evidence="2">
    <location>
        <begin position="415"/>
        <end position="434"/>
    </location>
</feature>
<keyword evidence="1" id="KW-0238">DNA-binding</keyword>
<evidence type="ECO:0000313" key="6">
    <source>
        <dbReference type="Proteomes" id="UP001171916"/>
    </source>
</evidence>
<keyword evidence="6" id="KW-1185">Reference proteome</keyword>
<keyword evidence="2" id="KW-0472">Membrane</keyword>
<proteinExistence type="predicted"/>
<dbReference type="Gene3D" id="1.10.10.60">
    <property type="entry name" value="Homeodomain-like"/>
    <property type="match status" value="1"/>
</dbReference>
<evidence type="ECO:0000256" key="1">
    <source>
        <dbReference type="ARBA" id="ARBA00023125"/>
    </source>
</evidence>
<accession>A0ABT7YHE7</accession>
<dbReference type="InterPro" id="IPR018060">
    <property type="entry name" value="HTH_AraC"/>
</dbReference>
<dbReference type="SMART" id="SM00342">
    <property type="entry name" value="HTH_ARAC"/>
    <property type="match status" value="1"/>
</dbReference>
<evidence type="ECO:0000313" key="5">
    <source>
        <dbReference type="EMBL" id="MDN3205967.1"/>
    </source>
</evidence>
<feature type="domain" description="HTH araC/xylS-type" evidence="4">
    <location>
        <begin position="451"/>
        <end position="526"/>
    </location>
</feature>
<name>A0ABT7YHE7_9BACT</name>
<dbReference type="Pfam" id="PF12833">
    <property type="entry name" value="HTH_18"/>
    <property type="match status" value="1"/>
</dbReference>
<dbReference type="PANTHER" id="PTHR43280:SF2">
    <property type="entry name" value="HTH-TYPE TRANSCRIPTIONAL REGULATOR EXSA"/>
    <property type="match status" value="1"/>
</dbReference>
<dbReference type="Proteomes" id="UP001171916">
    <property type="component" value="Unassembled WGS sequence"/>
</dbReference>
<dbReference type="Gene3D" id="2.130.10.10">
    <property type="entry name" value="YVTN repeat-like/Quinoprotein amine dehydrogenase"/>
    <property type="match status" value="1"/>
</dbReference>
<dbReference type="EMBL" id="JAUEPH010000012">
    <property type="protein sequence ID" value="MDN3205967.1"/>
    <property type="molecule type" value="Genomic_DNA"/>
</dbReference>
<evidence type="ECO:0000256" key="3">
    <source>
        <dbReference type="SAM" id="SignalP"/>
    </source>
</evidence>
<dbReference type="PANTHER" id="PTHR43280">
    <property type="entry name" value="ARAC-FAMILY TRANSCRIPTIONAL REGULATOR"/>
    <property type="match status" value="1"/>
</dbReference>
<organism evidence="5 6">
    <name type="scientific">Algoriphagus sediminis</name>
    <dbReference type="NCBI Taxonomy" id="3057113"/>
    <lineage>
        <taxon>Bacteria</taxon>
        <taxon>Pseudomonadati</taxon>
        <taxon>Bacteroidota</taxon>
        <taxon>Cytophagia</taxon>
        <taxon>Cytophagales</taxon>
        <taxon>Cyclobacteriaceae</taxon>
        <taxon>Algoriphagus</taxon>
    </lineage>
</organism>
<dbReference type="PROSITE" id="PS01124">
    <property type="entry name" value="HTH_ARAC_FAMILY_2"/>
    <property type="match status" value="1"/>
</dbReference>